<accession>R0LEG5</accession>
<name>R0LEG5_ANAPL</name>
<dbReference type="AlphaFoldDB" id="R0LEG5"/>
<evidence type="ECO:0000313" key="2">
    <source>
        <dbReference type="Proteomes" id="UP000296049"/>
    </source>
</evidence>
<gene>
    <name evidence="1" type="ORF">Anapl_04657</name>
</gene>
<keyword evidence="2" id="KW-1185">Reference proteome</keyword>
<dbReference type="Proteomes" id="UP000296049">
    <property type="component" value="Unassembled WGS sequence"/>
</dbReference>
<reference evidence="2" key="1">
    <citation type="journal article" date="2013" name="Nat. Genet.">
        <title>The duck genome and transcriptome provide insight into an avian influenza virus reservoir species.</title>
        <authorList>
            <person name="Huang Y."/>
            <person name="Li Y."/>
            <person name="Burt D.W."/>
            <person name="Chen H."/>
            <person name="Zhang Y."/>
            <person name="Qian W."/>
            <person name="Kim H."/>
            <person name="Gan S."/>
            <person name="Zhao Y."/>
            <person name="Li J."/>
            <person name="Yi K."/>
            <person name="Feng H."/>
            <person name="Zhu P."/>
            <person name="Li B."/>
            <person name="Liu Q."/>
            <person name="Fairley S."/>
            <person name="Magor K.E."/>
            <person name="Du Z."/>
            <person name="Hu X."/>
            <person name="Goodman L."/>
            <person name="Tafer H."/>
            <person name="Vignal A."/>
            <person name="Lee T."/>
            <person name="Kim K.W."/>
            <person name="Sheng Z."/>
            <person name="An Y."/>
            <person name="Searle S."/>
            <person name="Herrero J."/>
            <person name="Groenen M.A."/>
            <person name="Crooijmans R.P."/>
            <person name="Faraut T."/>
            <person name="Cai Q."/>
            <person name="Webster R.G."/>
            <person name="Aldridge J.R."/>
            <person name="Warren W.C."/>
            <person name="Bartschat S."/>
            <person name="Kehr S."/>
            <person name="Marz M."/>
            <person name="Stadler P.F."/>
            <person name="Smith J."/>
            <person name="Kraus R.H."/>
            <person name="Zhao Y."/>
            <person name="Ren L."/>
            <person name="Fei J."/>
            <person name="Morisson M."/>
            <person name="Kaiser P."/>
            <person name="Griffin D.K."/>
            <person name="Rao M."/>
            <person name="Pitel F."/>
            <person name="Wang J."/>
            <person name="Li N."/>
        </authorList>
    </citation>
    <scope>NUCLEOTIDE SEQUENCE [LARGE SCALE GENOMIC DNA]</scope>
</reference>
<evidence type="ECO:0000313" key="1">
    <source>
        <dbReference type="EMBL" id="EOB04059.1"/>
    </source>
</evidence>
<proteinExistence type="predicted"/>
<organism evidence="1 2">
    <name type="scientific">Anas platyrhynchos</name>
    <name type="common">Mallard</name>
    <name type="synonym">Anas boschas</name>
    <dbReference type="NCBI Taxonomy" id="8839"/>
    <lineage>
        <taxon>Eukaryota</taxon>
        <taxon>Metazoa</taxon>
        <taxon>Chordata</taxon>
        <taxon>Craniata</taxon>
        <taxon>Vertebrata</taxon>
        <taxon>Euteleostomi</taxon>
        <taxon>Archelosauria</taxon>
        <taxon>Archosauria</taxon>
        <taxon>Dinosauria</taxon>
        <taxon>Saurischia</taxon>
        <taxon>Theropoda</taxon>
        <taxon>Coelurosauria</taxon>
        <taxon>Aves</taxon>
        <taxon>Neognathae</taxon>
        <taxon>Galloanserae</taxon>
        <taxon>Anseriformes</taxon>
        <taxon>Anatidae</taxon>
        <taxon>Anatinae</taxon>
        <taxon>Anas</taxon>
    </lineage>
</organism>
<dbReference type="EMBL" id="KB742810">
    <property type="protein sequence ID" value="EOB04059.1"/>
    <property type="molecule type" value="Genomic_DNA"/>
</dbReference>
<sequence>MLLSCLVVSTQVPPAVELLLLGEEEARGRRIPVKRAILKNKLANGDVTKYRSAGHWSNATPAHEMPGWQLLQPGKLKDKMTSKRYRAEYTRTPIRKKATYFACPSPCQGLKTMTAVPWSVSPGCHHPAPGSGMSGAAGRNALRHLAEGCWALLAEELQRNHLGERFYSYRRVPQHYGNVKITSVMQGQQQYRDAHTNSMPSPDSLSSCLCCTIIPSLSPGRSPLPLLPWPFIAGPKEHSKQLPFALLLLVSFGLGYSFKRGQQANLYGAAPATSLLHYSSTLVGCWQCLSWSITALISNGTLLALLPLHPSTVLGVQEGFPP</sequence>
<protein>
    <submittedName>
        <fullName evidence="1">Uncharacterized protein</fullName>
    </submittedName>
</protein>